<dbReference type="AlphaFoldDB" id="A0A077F7Q0"/>
<gene>
    <name evidence="1" type="ORF">PSAKL28_00630</name>
</gene>
<dbReference type="InterPro" id="IPR025320">
    <property type="entry name" value="DUF4225"/>
</dbReference>
<dbReference type="EMBL" id="CP009048">
    <property type="protein sequence ID" value="AIL59301.1"/>
    <property type="molecule type" value="Genomic_DNA"/>
</dbReference>
<dbReference type="Proteomes" id="UP000028931">
    <property type="component" value="Chromosome"/>
</dbReference>
<name>A0A077F7Q0_9PSED</name>
<evidence type="ECO:0000313" key="1">
    <source>
        <dbReference type="EMBL" id="AIL59301.1"/>
    </source>
</evidence>
<accession>A0A077F7Q0</accession>
<dbReference type="KEGG" id="palk:PSAKL28_00630"/>
<proteinExistence type="predicted"/>
<protein>
    <recommendedName>
        <fullName evidence="3">DUF4225 domain-containing protein</fullName>
    </recommendedName>
</protein>
<organism evidence="1 2">
    <name type="scientific">Pseudomonas alkylphenolica</name>
    <dbReference type="NCBI Taxonomy" id="237609"/>
    <lineage>
        <taxon>Bacteria</taxon>
        <taxon>Pseudomonadati</taxon>
        <taxon>Pseudomonadota</taxon>
        <taxon>Gammaproteobacteria</taxon>
        <taxon>Pseudomonadales</taxon>
        <taxon>Pseudomonadaceae</taxon>
        <taxon>Pseudomonas</taxon>
    </lineage>
</organism>
<dbReference type="RefSeq" id="WP_038605148.1">
    <property type="nucleotide sequence ID" value="NZ_CP009048.1"/>
</dbReference>
<evidence type="ECO:0000313" key="2">
    <source>
        <dbReference type="Proteomes" id="UP000028931"/>
    </source>
</evidence>
<dbReference type="HOGENOM" id="CLU_070022_0_0_6"/>
<evidence type="ECO:0008006" key="3">
    <source>
        <dbReference type="Google" id="ProtNLM"/>
    </source>
</evidence>
<sequence length="239" mass="25457">MLLGGTKVNEQSCDIHDVAKAGADLVALGCTISATSFDDGIVQLQFGSVISDYVNEIISDVSEGVISAWDGVQEIMAEYAELASKAAFYAQNGIGVVAGVMQIEVGVAITGSSAGFAAPVGGAFIAHGVNNIYEGGMNIYQGPNVEAARGPVRRVYQDLFKDEYTGDMVYGVFDLGLSALGMMQPLRKTGSVQLFRRDPINYEPAYQQSGRLALFFEALVDSITIKSMVSEERAETINN</sequence>
<dbReference type="Pfam" id="PF13988">
    <property type="entry name" value="DUF4225"/>
    <property type="match status" value="1"/>
</dbReference>
<reference evidence="1 2" key="1">
    <citation type="submission" date="2014-07" db="EMBL/GenBank/DDBJ databases">
        <authorList>
            <person name="Lee K."/>
            <person name="Lim J.Y."/>
            <person name="Hwang I."/>
        </authorList>
    </citation>
    <scope>NUCLEOTIDE SEQUENCE [LARGE SCALE GENOMIC DNA]</scope>
    <source>
        <strain evidence="1 2">KL28</strain>
    </source>
</reference>